<dbReference type="UniPathway" id="UPA00035">
    <property type="reaction ID" value="UER00042"/>
</dbReference>
<comment type="similarity">
    <text evidence="12">Belongs to the TrpF family.</text>
</comment>
<keyword evidence="10" id="KW-0456">Lyase</keyword>
<dbReference type="CDD" id="cd00405">
    <property type="entry name" value="PRAI"/>
    <property type="match status" value="1"/>
</dbReference>
<dbReference type="HAMAP" id="MF_00135">
    <property type="entry name" value="PRAI"/>
    <property type="match status" value="1"/>
</dbReference>
<evidence type="ECO:0000256" key="8">
    <source>
        <dbReference type="ARBA" id="ARBA00023141"/>
    </source>
</evidence>
<dbReference type="InterPro" id="IPR045186">
    <property type="entry name" value="Indole-3-glycerol_P_synth"/>
</dbReference>
<dbReference type="GO" id="GO:0004640">
    <property type="term" value="F:phosphoribosylanthranilate isomerase activity"/>
    <property type="evidence" value="ECO:0007669"/>
    <property type="project" value="UniProtKB-UniRule"/>
</dbReference>
<keyword evidence="11" id="KW-0511">Multifunctional enzyme</keyword>
<evidence type="ECO:0000256" key="11">
    <source>
        <dbReference type="ARBA" id="ARBA00023268"/>
    </source>
</evidence>
<sequence>MKFIEQLENRIKQGRHVVIPDIKCFSPKEGDLLQGRNPVEVAKTLVDAGAPVLSVVTESEQFKGSMELLKSIAEATGVPILRKDFIHTREDLIKTKEYGASAILLMFSCLSREELTRLYYEALELGLDPFVETHTREELRYAAELGAKLVGINNRNILELECDNGDVGTTCALAGEAPKGAILVSESSLASPDDVRSAIRAGADCALVGTAIWKAENTAVFYQMLCSPVSVKICGLQRSEDVQECMNAGIEVLGFVVDYPKPVPWNLKQAEAKDLMRLVTPSYKTCIVTGGKSEDIIRLAMELRPNMVQLHYHETLEDTRVIAESLSEAGIDTIKTVPLGPQEQLLQFGTTELEDIIKRLSETKISAILVDSREASNASEAGKLINCNMFRRIRQITNKRLILAGGLNTDNIADMLYNTEAEYIDLMTGVELSAGVKDADKIKAIMREASGIARKVRN</sequence>
<dbReference type="SUPFAM" id="SSF51366">
    <property type="entry name" value="Ribulose-phoshate binding barrel"/>
    <property type="match status" value="2"/>
</dbReference>
<dbReference type="Pfam" id="PF00697">
    <property type="entry name" value="PRAI"/>
    <property type="match status" value="1"/>
</dbReference>
<evidence type="ECO:0000256" key="2">
    <source>
        <dbReference type="ARBA" id="ARBA00001633"/>
    </source>
</evidence>
<name>A0A839JVY1_9FIRM</name>
<dbReference type="EC" id="5.3.1.24" evidence="12"/>
<evidence type="ECO:0000256" key="5">
    <source>
        <dbReference type="ARBA" id="ARBA00022605"/>
    </source>
</evidence>
<reference evidence="15 16" key="1">
    <citation type="submission" date="2020-07" db="EMBL/GenBank/DDBJ databases">
        <title>Characterization and genome sequencing of isolate MD1, a novel member within the family Lachnospiraceae.</title>
        <authorList>
            <person name="Rettenmaier R."/>
            <person name="Di Bello L."/>
            <person name="Zinser C."/>
            <person name="Scheitz K."/>
            <person name="Liebl W."/>
            <person name="Zverlov V."/>
        </authorList>
    </citation>
    <scope>NUCLEOTIDE SEQUENCE [LARGE SCALE GENOMIC DNA]</scope>
    <source>
        <strain evidence="15 16">MD1</strain>
    </source>
</reference>
<protein>
    <recommendedName>
        <fullName evidence="12">N-(5'-phosphoribosyl)anthranilate isomerase</fullName>
        <shortName evidence="12">PRAI</shortName>
        <ecNumber evidence="12">5.3.1.24</ecNumber>
    </recommendedName>
</protein>
<dbReference type="PANTHER" id="PTHR22854:SF2">
    <property type="entry name" value="INDOLE-3-GLYCEROL-PHOSPHATE SYNTHASE"/>
    <property type="match status" value="1"/>
</dbReference>
<proteinExistence type="inferred from homology"/>
<evidence type="ECO:0000256" key="6">
    <source>
        <dbReference type="ARBA" id="ARBA00022793"/>
    </source>
</evidence>
<keyword evidence="9 12" id="KW-0413">Isomerase</keyword>
<comment type="caution">
    <text evidence="15">The sequence shown here is derived from an EMBL/GenBank/DDBJ whole genome shotgun (WGS) entry which is preliminary data.</text>
</comment>
<evidence type="ECO:0000313" key="15">
    <source>
        <dbReference type="EMBL" id="MBB2181427.1"/>
    </source>
</evidence>
<dbReference type="RefSeq" id="WP_228351205.1">
    <property type="nucleotide sequence ID" value="NZ_JACEGA010000001.1"/>
</dbReference>
<keyword evidence="7 12" id="KW-0822">Tryptophan biosynthesis</keyword>
<organism evidence="15 16">
    <name type="scientific">Variimorphobacter saccharofermentans</name>
    <dbReference type="NCBI Taxonomy" id="2755051"/>
    <lineage>
        <taxon>Bacteria</taxon>
        <taxon>Bacillati</taxon>
        <taxon>Bacillota</taxon>
        <taxon>Clostridia</taxon>
        <taxon>Lachnospirales</taxon>
        <taxon>Lachnospiraceae</taxon>
        <taxon>Variimorphobacter</taxon>
    </lineage>
</organism>
<keyword evidence="6" id="KW-0210">Decarboxylase</keyword>
<evidence type="ECO:0000313" key="16">
    <source>
        <dbReference type="Proteomes" id="UP000574276"/>
    </source>
</evidence>
<evidence type="ECO:0000256" key="3">
    <source>
        <dbReference type="ARBA" id="ARBA00004664"/>
    </source>
</evidence>
<dbReference type="InterPro" id="IPR013798">
    <property type="entry name" value="Indole-3-glycerol_P_synth_dom"/>
</dbReference>
<gene>
    <name evidence="12" type="primary">trpF</name>
    <name evidence="15" type="ORF">H0486_00765</name>
</gene>
<evidence type="ECO:0000259" key="13">
    <source>
        <dbReference type="Pfam" id="PF00218"/>
    </source>
</evidence>
<evidence type="ECO:0000256" key="10">
    <source>
        <dbReference type="ARBA" id="ARBA00023239"/>
    </source>
</evidence>
<evidence type="ECO:0000256" key="7">
    <source>
        <dbReference type="ARBA" id="ARBA00022822"/>
    </source>
</evidence>
<dbReference type="EMBL" id="JACEGA010000001">
    <property type="protein sequence ID" value="MBB2181427.1"/>
    <property type="molecule type" value="Genomic_DNA"/>
</dbReference>
<comment type="pathway">
    <text evidence="3 12">Amino-acid biosynthesis; L-tryptophan biosynthesis; L-tryptophan from chorismate: step 3/5.</text>
</comment>
<dbReference type="GO" id="GO:0000162">
    <property type="term" value="P:L-tryptophan biosynthetic process"/>
    <property type="evidence" value="ECO:0007669"/>
    <property type="project" value="UniProtKB-UniRule"/>
</dbReference>
<dbReference type="Gene3D" id="3.20.20.70">
    <property type="entry name" value="Aldolase class I"/>
    <property type="match status" value="2"/>
</dbReference>
<dbReference type="Proteomes" id="UP000574276">
    <property type="component" value="Unassembled WGS sequence"/>
</dbReference>
<dbReference type="CDD" id="cd00331">
    <property type="entry name" value="IGPS"/>
    <property type="match status" value="1"/>
</dbReference>
<dbReference type="InterPro" id="IPR011060">
    <property type="entry name" value="RibuloseP-bd_barrel"/>
</dbReference>
<comment type="pathway">
    <text evidence="4">Amino-acid biosynthesis; L-tryptophan biosynthesis; L-tryptophan from chorismate: step 4/5.</text>
</comment>
<dbReference type="AlphaFoldDB" id="A0A839JVY1"/>
<evidence type="ECO:0000256" key="1">
    <source>
        <dbReference type="ARBA" id="ARBA00001164"/>
    </source>
</evidence>
<feature type="domain" description="N-(5'phosphoribosyl) anthranilate isomerase (PRAI)" evidence="14">
    <location>
        <begin position="231"/>
        <end position="446"/>
    </location>
</feature>
<dbReference type="InterPro" id="IPR013785">
    <property type="entry name" value="Aldolase_TIM"/>
</dbReference>
<evidence type="ECO:0000256" key="12">
    <source>
        <dbReference type="HAMAP-Rule" id="MF_00135"/>
    </source>
</evidence>
<comment type="catalytic activity">
    <reaction evidence="1 12">
        <text>N-(5-phospho-beta-D-ribosyl)anthranilate = 1-(2-carboxyphenylamino)-1-deoxy-D-ribulose 5-phosphate</text>
        <dbReference type="Rhea" id="RHEA:21540"/>
        <dbReference type="ChEBI" id="CHEBI:18277"/>
        <dbReference type="ChEBI" id="CHEBI:58613"/>
        <dbReference type="EC" id="5.3.1.24"/>
    </reaction>
</comment>
<keyword evidence="16" id="KW-1185">Reference proteome</keyword>
<dbReference type="InterPro" id="IPR001240">
    <property type="entry name" value="PRAI_dom"/>
</dbReference>
<feature type="domain" description="Indole-3-glycerol phosphate synthase" evidence="13">
    <location>
        <begin position="2"/>
        <end position="221"/>
    </location>
</feature>
<keyword evidence="5 12" id="KW-0028">Amino-acid biosynthesis</keyword>
<keyword evidence="8 12" id="KW-0057">Aromatic amino acid biosynthesis</keyword>
<accession>A0A839JVY1</accession>
<evidence type="ECO:0000259" key="14">
    <source>
        <dbReference type="Pfam" id="PF00697"/>
    </source>
</evidence>
<evidence type="ECO:0000256" key="9">
    <source>
        <dbReference type="ARBA" id="ARBA00023235"/>
    </source>
</evidence>
<evidence type="ECO:0000256" key="4">
    <source>
        <dbReference type="ARBA" id="ARBA00004696"/>
    </source>
</evidence>
<dbReference type="Pfam" id="PF00218">
    <property type="entry name" value="IGPS"/>
    <property type="match status" value="1"/>
</dbReference>
<comment type="catalytic activity">
    <reaction evidence="2">
        <text>1-(2-carboxyphenylamino)-1-deoxy-D-ribulose 5-phosphate + H(+) = (1S,2R)-1-C-(indol-3-yl)glycerol 3-phosphate + CO2 + H2O</text>
        <dbReference type="Rhea" id="RHEA:23476"/>
        <dbReference type="ChEBI" id="CHEBI:15377"/>
        <dbReference type="ChEBI" id="CHEBI:15378"/>
        <dbReference type="ChEBI" id="CHEBI:16526"/>
        <dbReference type="ChEBI" id="CHEBI:58613"/>
        <dbReference type="ChEBI" id="CHEBI:58866"/>
        <dbReference type="EC" id="4.1.1.48"/>
    </reaction>
</comment>
<dbReference type="PANTHER" id="PTHR22854">
    <property type="entry name" value="TRYPTOPHAN BIOSYNTHESIS PROTEIN"/>
    <property type="match status" value="1"/>
</dbReference>
<dbReference type="GO" id="GO:0004425">
    <property type="term" value="F:indole-3-glycerol-phosphate synthase activity"/>
    <property type="evidence" value="ECO:0007669"/>
    <property type="project" value="UniProtKB-EC"/>
</dbReference>